<evidence type="ECO:0008006" key="4">
    <source>
        <dbReference type="Google" id="ProtNLM"/>
    </source>
</evidence>
<evidence type="ECO:0000313" key="2">
    <source>
        <dbReference type="EMBL" id="SMR60515.1"/>
    </source>
</evidence>
<dbReference type="AlphaFoldDB" id="A0A2H1H3X0"/>
<feature type="compositionally biased region" description="Basic and acidic residues" evidence="1">
    <location>
        <begin position="163"/>
        <end position="184"/>
    </location>
</feature>
<gene>
    <name evidence="2" type="ORF">ZT1E4_G10480</name>
</gene>
<feature type="compositionally biased region" description="Basic and acidic residues" evidence="1">
    <location>
        <begin position="136"/>
        <end position="145"/>
    </location>
</feature>
<name>A0A2H1H3X0_ZYMTR</name>
<organism evidence="2 3">
    <name type="scientific">Zymoseptoria tritici ST99CH_1E4</name>
    <dbReference type="NCBI Taxonomy" id="1276532"/>
    <lineage>
        <taxon>Eukaryota</taxon>
        <taxon>Fungi</taxon>
        <taxon>Dikarya</taxon>
        <taxon>Ascomycota</taxon>
        <taxon>Pezizomycotina</taxon>
        <taxon>Dothideomycetes</taxon>
        <taxon>Dothideomycetidae</taxon>
        <taxon>Mycosphaerellales</taxon>
        <taxon>Mycosphaerellaceae</taxon>
        <taxon>Zymoseptoria</taxon>
    </lineage>
</organism>
<protein>
    <recommendedName>
        <fullName evidence="4">Histone h1.3</fullName>
    </recommendedName>
</protein>
<feature type="compositionally biased region" description="Low complexity" evidence="1">
    <location>
        <begin position="110"/>
        <end position="119"/>
    </location>
</feature>
<dbReference type="EMBL" id="LT854263">
    <property type="protein sequence ID" value="SMR60515.1"/>
    <property type="molecule type" value="Genomic_DNA"/>
</dbReference>
<evidence type="ECO:0000313" key="3">
    <source>
        <dbReference type="Proteomes" id="UP000245764"/>
    </source>
</evidence>
<dbReference type="Proteomes" id="UP000245764">
    <property type="component" value="Chromosome 11"/>
</dbReference>
<proteinExistence type="predicted"/>
<accession>A0A2H1H3X0</accession>
<sequence length="184" mass="18755">MSTPNLTPAELKVLALAWHCFTEMPKVDYAKLAELGPYKTNASASAVYLSARKKLLGGLTNNVTNAGSEGSDGTPVTPKTPKSAGKKRAATEEGGTPATGAKKKRRTKAEMAAAAAAAAGTGGDEDDEEEQGLGSGKEDGDDVTKVLEGAADAVAEADAEAGTEAKTEAVVEGETKIKGEEDDE</sequence>
<feature type="region of interest" description="Disordered" evidence="1">
    <location>
        <begin position="64"/>
        <end position="184"/>
    </location>
</feature>
<evidence type="ECO:0000256" key="1">
    <source>
        <dbReference type="SAM" id="MobiDB-lite"/>
    </source>
</evidence>
<reference evidence="3" key="1">
    <citation type="submission" date="2017-05" db="EMBL/GenBank/DDBJ databases">
        <authorList>
            <person name="Song R."/>
            <person name="Chenine A.L."/>
            <person name="Ruprecht R.M."/>
        </authorList>
    </citation>
    <scope>NUCLEOTIDE SEQUENCE [LARGE SCALE GENOMIC DNA]</scope>
</reference>